<dbReference type="EMBL" id="PDBW01000001">
    <property type="protein sequence ID" value="PFH02091.1"/>
    <property type="molecule type" value="Genomic_DNA"/>
</dbReference>
<name>A0AB36TES6_ACETH</name>
<keyword evidence="1" id="KW-0812">Transmembrane</keyword>
<evidence type="ECO:0000259" key="3">
    <source>
        <dbReference type="Pfam" id="PF13739"/>
    </source>
</evidence>
<dbReference type="Gene3D" id="3.90.640.20">
    <property type="entry name" value="Heat-shock cognate protein, ATPase"/>
    <property type="match status" value="1"/>
</dbReference>
<sequence length="300" mass="34133">MKDKNLDFLKKQYLHTPIPEELDSVVKKALKDGSEHRMKRNKLIKRTSVAAVLIVVFAGVLTVGINSSPAFASALEKVPIVGGIVKVLTFKEYTVNEDRFKADIKVPAIEGLENKELQNSLNEKYLAENKKLYEEFMAEMENMKKEEGGYLGVDSGYVVKTDTDRILSIGRYVLTVAGSSSTVFKYDTVDKKEGILITLPSLFKDNSYIEIISENIKDQMRERMKADDGFIYWVDVDENEEFIEPFNKISPNQNFYITEEGKLVISFDKYEVGPGYMGIQEFEIPTEVIADILVSNEYIR</sequence>
<dbReference type="RefSeq" id="WP_003519188.1">
    <property type="nucleotide sequence ID" value="NZ_CP013828.1"/>
</dbReference>
<keyword evidence="1" id="KW-1133">Transmembrane helix</keyword>
<dbReference type="Pfam" id="PF13739">
    <property type="entry name" value="PdaC"/>
    <property type="match status" value="1"/>
</dbReference>
<proteinExistence type="predicted"/>
<dbReference type="AlphaFoldDB" id="A0AB36TES6"/>
<dbReference type="InterPro" id="IPR025303">
    <property type="entry name" value="PdaC"/>
</dbReference>
<dbReference type="Proteomes" id="UP000223596">
    <property type="component" value="Unassembled WGS sequence"/>
</dbReference>
<dbReference type="Gene3D" id="3.30.565.40">
    <property type="entry name" value="Fervidobacterium nodosum Rt17-B1 like"/>
    <property type="match status" value="1"/>
</dbReference>
<dbReference type="InterPro" id="IPR021729">
    <property type="entry name" value="DUF3298"/>
</dbReference>
<organism evidence="4 5">
    <name type="scientific">Acetivibrio thermocellus AD2</name>
    <dbReference type="NCBI Taxonomy" id="1138384"/>
    <lineage>
        <taxon>Bacteria</taxon>
        <taxon>Bacillati</taxon>
        <taxon>Bacillota</taxon>
        <taxon>Clostridia</taxon>
        <taxon>Eubacteriales</taxon>
        <taxon>Oscillospiraceae</taxon>
        <taxon>Acetivibrio</taxon>
    </lineage>
</organism>
<gene>
    <name evidence="4" type="ORF">M972_11854</name>
</gene>
<evidence type="ECO:0000313" key="4">
    <source>
        <dbReference type="EMBL" id="PFH02091.1"/>
    </source>
</evidence>
<reference evidence="4 5" key="1">
    <citation type="submission" date="2017-09" db="EMBL/GenBank/DDBJ databases">
        <title>Evaluation of Pacific Biosciences Sequencing Technology to Finishing C. thermocellum Genome Sequences.</title>
        <authorList>
            <person name="Brown S."/>
        </authorList>
    </citation>
    <scope>NUCLEOTIDE SEQUENCE [LARGE SCALE GENOMIC DNA]</scope>
    <source>
        <strain evidence="4 5">AD2</strain>
    </source>
</reference>
<comment type="caution">
    <text evidence="4">The sequence shown here is derived from an EMBL/GenBank/DDBJ whole genome shotgun (WGS) entry which is preliminary data.</text>
</comment>
<evidence type="ECO:0000256" key="1">
    <source>
        <dbReference type="SAM" id="Phobius"/>
    </source>
</evidence>
<feature type="domain" description="DUF3298" evidence="2">
    <location>
        <begin position="202"/>
        <end position="286"/>
    </location>
</feature>
<protein>
    <submittedName>
        <fullName evidence="4">Uncharacterized protein DUF4163</fullName>
    </submittedName>
</protein>
<accession>A0AB36TES6</accession>
<dbReference type="Pfam" id="PF11738">
    <property type="entry name" value="DUF3298"/>
    <property type="match status" value="1"/>
</dbReference>
<keyword evidence="1" id="KW-0472">Membrane</keyword>
<dbReference type="InterPro" id="IPR037126">
    <property type="entry name" value="PdaC/RsiV-like_sf"/>
</dbReference>
<evidence type="ECO:0000313" key="5">
    <source>
        <dbReference type="Proteomes" id="UP000223596"/>
    </source>
</evidence>
<feature type="transmembrane region" description="Helical" evidence="1">
    <location>
        <begin position="47"/>
        <end position="65"/>
    </location>
</feature>
<feature type="domain" description="Deacetylase PdaC" evidence="3">
    <location>
        <begin position="96"/>
        <end position="169"/>
    </location>
</feature>
<evidence type="ECO:0000259" key="2">
    <source>
        <dbReference type="Pfam" id="PF11738"/>
    </source>
</evidence>